<name>A0AAQ3PKX9_PASNO</name>
<proteinExistence type="predicted"/>
<evidence type="ECO:0000313" key="2">
    <source>
        <dbReference type="EMBL" id="WVZ53832.1"/>
    </source>
</evidence>
<dbReference type="Proteomes" id="UP001341281">
    <property type="component" value="Chromosome 01"/>
</dbReference>
<gene>
    <name evidence="2" type="ORF">U9M48_004721</name>
</gene>
<dbReference type="EMBL" id="CP144745">
    <property type="protein sequence ID" value="WVZ53832.1"/>
    <property type="molecule type" value="Genomic_DNA"/>
</dbReference>
<feature type="compositionally biased region" description="Basic and acidic residues" evidence="1">
    <location>
        <begin position="116"/>
        <end position="127"/>
    </location>
</feature>
<reference evidence="2 3" key="1">
    <citation type="submission" date="2024-02" db="EMBL/GenBank/DDBJ databases">
        <title>High-quality chromosome-scale genome assembly of Pensacola bahiagrass (Paspalum notatum Flugge var. saurae).</title>
        <authorList>
            <person name="Vega J.M."/>
            <person name="Podio M."/>
            <person name="Orjuela J."/>
            <person name="Siena L.A."/>
            <person name="Pessino S.C."/>
            <person name="Combes M.C."/>
            <person name="Mariac C."/>
            <person name="Albertini E."/>
            <person name="Pupilli F."/>
            <person name="Ortiz J.P.A."/>
            <person name="Leblanc O."/>
        </authorList>
    </citation>
    <scope>NUCLEOTIDE SEQUENCE [LARGE SCALE GENOMIC DNA]</scope>
    <source>
        <strain evidence="2">R1</strain>
        <tissue evidence="2">Leaf</tissue>
    </source>
</reference>
<feature type="region of interest" description="Disordered" evidence="1">
    <location>
        <begin position="115"/>
        <end position="151"/>
    </location>
</feature>
<keyword evidence="3" id="KW-1185">Reference proteome</keyword>
<evidence type="ECO:0000256" key="1">
    <source>
        <dbReference type="SAM" id="MobiDB-lite"/>
    </source>
</evidence>
<protein>
    <submittedName>
        <fullName evidence="2">Uncharacterized protein</fullName>
    </submittedName>
</protein>
<accession>A0AAQ3PKX9</accession>
<sequence length="151" mass="16445">MANAQILGPSSIRDGARLQFAPSRPPSGLSLSARLDRRRRISRISGLPSASVRLELRRASPKPPSAWRSGLPHASARLELLLPPRRRPPGDPTTLARLPVFSTPASRLLFARQPHHRPELKKEHLPRPEPAPPCGSLRALGASDQIRAGAL</sequence>
<organism evidence="2 3">
    <name type="scientific">Paspalum notatum var. saurae</name>
    <dbReference type="NCBI Taxonomy" id="547442"/>
    <lineage>
        <taxon>Eukaryota</taxon>
        <taxon>Viridiplantae</taxon>
        <taxon>Streptophyta</taxon>
        <taxon>Embryophyta</taxon>
        <taxon>Tracheophyta</taxon>
        <taxon>Spermatophyta</taxon>
        <taxon>Magnoliopsida</taxon>
        <taxon>Liliopsida</taxon>
        <taxon>Poales</taxon>
        <taxon>Poaceae</taxon>
        <taxon>PACMAD clade</taxon>
        <taxon>Panicoideae</taxon>
        <taxon>Andropogonodae</taxon>
        <taxon>Paspaleae</taxon>
        <taxon>Paspalinae</taxon>
        <taxon>Paspalum</taxon>
    </lineage>
</organism>
<evidence type="ECO:0000313" key="3">
    <source>
        <dbReference type="Proteomes" id="UP001341281"/>
    </source>
</evidence>
<feature type="region of interest" description="Disordered" evidence="1">
    <location>
        <begin position="15"/>
        <end position="34"/>
    </location>
</feature>
<dbReference type="AlphaFoldDB" id="A0AAQ3PKX9"/>